<dbReference type="PANTHER" id="PTHR43399">
    <property type="entry name" value="SUBTILISIN-RELATED"/>
    <property type="match status" value="1"/>
</dbReference>
<evidence type="ECO:0000256" key="3">
    <source>
        <dbReference type="ARBA" id="ARBA00022801"/>
    </source>
</evidence>
<dbReference type="GO" id="GO:0006508">
    <property type="term" value="P:proteolysis"/>
    <property type="evidence" value="ECO:0007669"/>
    <property type="project" value="UniProtKB-KW"/>
</dbReference>
<keyword evidence="10" id="KW-1185">Reference proteome</keyword>
<dbReference type="InterPro" id="IPR026444">
    <property type="entry name" value="Secre_tail"/>
</dbReference>
<feature type="active site" description="Charge relay system" evidence="5">
    <location>
        <position position="407"/>
    </location>
</feature>
<dbReference type="RefSeq" id="WP_182801612.1">
    <property type="nucleotide sequence ID" value="NZ_CP060007.1"/>
</dbReference>
<protein>
    <submittedName>
        <fullName evidence="9">S8 family peptidase</fullName>
    </submittedName>
</protein>
<dbReference type="PROSITE" id="PS00138">
    <property type="entry name" value="SUBTILASE_SER"/>
    <property type="match status" value="1"/>
</dbReference>
<keyword evidence="2 5" id="KW-0645">Protease</keyword>
<feature type="chain" id="PRO_5028994550" evidence="6">
    <location>
        <begin position="23"/>
        <end position="663"/>
    </location>
</feature>
<evidence type="ECO:0000256" key="5">
    <source>
        <dbReference type="PROSITE-ProRule" id="PRU01240"/>
    </source>
</evidence>
<dbReference type="PANTHER" id="PTHR43399:SF4">
    <property type="entry name" value="CELL WALL-ASSOCIATED PROTEASE"/>
    <property type="match status" value="1"/>
</dbReference>
<evidence type="ECO:0000256" key="4">
    <source>
        <dbReference type="ARBA" id="ARBA00022825"/>
    </source>
</evidence>
<dbReference type="GO" id="GO:0004252">
    <property type="term" value="F:serine-type endopeptidase activity"/>
    <property type="evidence" value="ECO:0007669"/>
    <property type="project" value="UniProtKB-UniRule"/>
</dbReference>
<dbReference type="PROSITE" id="PS51892">
    <property type="entry name" value="SUBTILASE"/>
    <property type="match status" value="1"/>
</dbReference>
<accession>A0A7G5XCZ4</accession>
<sequence length="663" mass="72202">MKNTCYLLFVLSLLFTAVESNGQRTKHVIFFTDKNETTFSLAQPSSYLSARAVARRTKYGIAVDSTDLPVVEKYVDSVRLAGNVTILGRLRWMNAVIIQTNDAAALSKINTFPFVKKRDSIAYRKVNARLIDNKSYNITPYVSTNQRQQQLFADSLNYGNTATQINIHNGAFLHNIGARGQNMQIAFLDGGYFGYLSNPFFDSVRNQNRILATRDFVLNETSVNEDDAHGMACFSIVAGNIPGSYIGSAPYASFYLLRTEDVGSEQLIEEYNWGSGAEYADSAGVDVISSSVGYSTFDDPAYNHSYADMNGNTTIVSRYADLAAKKGMLLVNSAGNEGSKTWKYIVAPADADSVLSVGAVNSSGIIAAFSSFGPTSDGQIKPDVVSVGQGTFLSTSGGTVGTSSGTSFSGPNMAGLATCLWQLFPEFNSYKIIETLRKSADRYTAPHEQYGYGLPDMKKATGILLADLSNSNASITNCTATLQWNSKDLSAMQYIVQRKLPGESTYTNIQTIAAKGSTFSAQNYQYNDVATVAGIIDYRILQVIDTSTAGYRAYAIDSASVTAGSGCNTTNINDPSITIKKVQLFPNPIADNSLQLKFTEQSSGRFLLTVYNTTGQLVYTEQYNKPNGIVTHSFSLNRLAKGSYLLVILKDGHRYAVEEFVKQ</sequence>
<dbReference type="InterPro" id="IPR051048">
    <property type="entry name" value="Peptidase_S8/S53_subtilisin"/>
</dbReference>
<keyword evidence="6" id="KW-0732">Signal</keyword>
<dbReference type="Pfam" id="PF00082">
    <property type="entry name" value="Peptidase_S8"/>
    <property type="match status" value="1"/>
</dbReference>
<dbReference type="SUPFAM" id="SSF52743">
    <property type="entry name" value="Subtilisin-like"/>
    <property type="match status" value="1"/>
</dbReference>
<dbReference type="Gene3D" id="3.40.50.200">
    <property type="entry name" value="Peptidase S8/S53 domain"/>
    <property type="match status" value="1"/>
</dbReference>
<evidence type="ECO:0000256" key="6">
    <source>
        <dbReference type="SAM" id="SignalP"/>
    </source>
</evidence>
<feature type="domain" description="Peptidase S8/S53" evidence="7">
    <location>
        <begin position="208"/>
        <end position="453"/>
    </location>
</feature>
<evidence type="ECO:0000313" key="9">
    <source>
        <dbReference type="EMBL" id="QNA43347.1"/>
    </source>
</evidence>
<keyword evidence="3 5" id="KW-0378">Hydrolase</keyword>
<gene>
    <name evidence="9" type="ORF">H4075_14825</name>
</gene>
<name>A0A7G5XCZ4_9BACT</name>
<dbReference type="Proteomes" id="UP000515344">
    <property type="component" value="Chromosome"/>
</dbReference>
<reference evidence="10" key="1">
    <citation type="submission" date="2020-08" db="EMBL/GenBank/DDBJ databases">
        <title>Lacibacter sp. S13-6-6 genome sequencing.</title>
        <authorList>
            <person name="Jin L."/>
        </authorList>
    </citation>
    <scope>NUCLEOTIDE SEQUENCE [LARGE SCALE GENOMIC DNA]</scope>
    <source>
        <strain evidence="10">S13-6-6</strain>
    </source>
</reference>
<dbReference type="KEGG" id="lacs:H4075_14825"/>
<evidence type="ECO:0000259" key="8">
    <source>
        <dbReference type="Pfam" id="PF18962"/>
    </source>
</evidence>
<dbReference type="InterPro" id="IPR023828">
    <property type="entry name" value="Peptidase_S8_Ser-AS"/>
</dbReference>
<feature type="active site" description="Charge relay system" evidence="5">
    <location>
        <position position="189"/>
    </location>
</feature>
<evidence type="ECO:0000256" key="1">
    <source>
        <dbReference type="ARBA" id="ARBA00011073"/>
    </source>
</evidence>
<evidence type="ECO:0000313" key="10">
    <source>
        <dbReference type="Proteomes" id="UP000515344"/>
    </source>
</evidence>
<feature type="active site" description="Charge relay system" evidence="5">
    <location>
        <position position="229"/>
    </location>
</feature>
<dbReference type="InterPro" id="IPR000209">
    <property type="entry name" value="Peptidase_S8/S53_dom"/>
</dbReference>
<dbReference type="NCBIfam" id="TIGR04183">
    <property type="entry name" value="Por_Secre_tail"/>
    <property type="match status" value="1"/>
</dbReference>
<comment type="similarity">
    <text evidence="1 5">Belongs to the peptidase S8 family.</text>
</comment>
<organism evidence="9 10">
    <name type="scientific">Lacibacter sediminis</name>
    <dbReference type="NCBI Taxonomy" id="2760713"/>
    <lineage>
        <taxon>Bacteria</taxon>
        <taxon>Pseudomonadati</taxon>
        <taxon>Bacteroidota</taxon>
        <taxon>Chitinophagia</taxon>
        <taxon>Chitinophagales</taxon>
        <taxon>Chitinophagaceae</taxon>
        <taxon>Lacibacter</taxon>
    </lineage>
</organism>
<dbReference type="EMBL" id="CP060007">
    <property type="protein sequence ID" value="QNA43347.1"/>
    <property type="molecule type" value="Genomic_DNA"/>
</dbReference>
<evidence type="ECO:0000259" key="7">
    <source>
        <dbReference type="Pfam" id="PF00082"/>
    </source>
</evidence>
<dbReference type="AlphaFoldDB" id="A0A7G5XCZ4"/>
<proteinExistence type="inferred from homology"/>
<keyword evidence="4 5" id="KW-0720">Serine protease</keyword>
<dbReference type="Pfam" id="PF18962">
    <property type="entry name" value="Por_Secre_tail"/>
    <property type="match status" value="1"/>
</dbReference>
<feature type="signal peptide" evidence="6">
    <location>
        <begin position="1"/>
        <end position="22"/>
    </location>
</feature>
<dbReference type="InterPro" id="IPR036852">
    <property type="entry name" value="Peptidase_S8/S53_dom_sf"/>
</dbReference>
<evidence type="ECO:0000256" key="2">
    <source>
        <dbReference type="ARBA" id="ARBA00022670"/>
    </source>
</evidence>
<feature type="domain" description="Secretion system C-terminal sorting" evidence="8">
    <location>
        <begin position="584"/>
        <end position="655"/>
    </location>
</feature>